<proteinExistence type="predicted"/>
<name>A0A7X0MKU8_9SPHI</name>
<evidence type="ECO:0000313" key="2">
    <source>
        <dbReference type="Proteomes" id="UP000521017"/>
    </source>
</evidence>
<dbReference type="EMBL" id="JACHCC010000008">
    <property type="protein sequence ID" value="MBB6501095.1"/>
    <property type="molecule type" value="Genomic_DNA"/>
</dbReference>
<protein>
    <submittedName>
        <fullName evidence="1">Ribosome-binding protein aMBF1 (Putative translation factor)</fullName>
    </submittedName>
</protein>
<dbReference type="RefSeq" id="WP_184626490.1">
    <property type="nucleotide sequence ID" value="NZ_JACHCC010000008.1"/>
</dbReference>
<comment type="caution">
    <text evidence="1">The sequence shown here is derived from an EMBL/GenBank/DDBJ whole genome shotgun (WGS) entry which is preliminary data.</text>
</comment>
<reference evidence="1 2" key="1">
    <citation type="submission" date="2020-08" db="EMBL/GenBank/DDBJ databases">
        <title>Genomic Encyclopedia of Type Strains, Phase IV (KMG-V): Genome sequencing to study the core and pangenomes of soil and plant-associated prokaryotes.</title>
        <authorList>
            <person name="Whitman W."/>
        </authorList>
    </citation>
    <scope>NUCLEOTIDE SEQUENCE [LARGE SCALE GENOMIC DNA]</scope>
    <source>
        <strain evidence="1 2">M2T3</strain>
    </source>
</reference>
<organism evidence="1 2">
    <name type="scientific">Pedobacter cryoconitis</name>
    <dbReference type="NCBI Taxonomy" id="188932"/>
    <lineage>
        <taxon>Bacteria</taxon>
        <taxon>Pseudomonadati</taxon>
        <taxon>Bacteroidota</taxon>
        <taxon>Sphingobacteriia</taxon>
        <taxon>Sphingobacteriales</taxon>
        <taxon>Sphingobacteriaceae</taxon>
        <taxon>Pedobacter</taxon>
    </lineage>
</organism>
<sequence length="96" mass="10882">MEKNDFASIWLEESGNPAIEELTQLNLDVASKTSKMLTDKGLSENDLAVSLDINPDEIKRWLMGRHSFSIKIIKEISDTMANYPAKPELIPTNYQK</sequence>
<dbReference type="AlphaFoldDB" id="A0A7X0MKU8"/>
<dbReference type="Proteomes" id="UP000521017">
    <property type="component" value="Unassembled WGS sequence"/>
</dbReference>
<accession>A0A7X0MKU8</accession>
<gene>
    <name evidence="1" type="ORF">HDF25_003258</name>
</gene>
<evidence type="ECO:0000313" key="1">
    <source>
        <dbReference type="EMBL" id="MBB6501095.1"/>
    </source>
</evidence>